<dbReference type="GO" id="GO:0016482">
    <property type="term" value="P:cytosolic transport"/>
    <property type="evidence" value="ECO:0007669"/>
    <property type="project" value="UniProtKB-ARBA"/>
</dbReference>
<evidence type="ECO:0000256" key="7">
    <source>
        <dbReference type="ARBA" id="ARBA00023136"/>
    </source>
</evidence>
<keyword evidence="6" id="KW-0333">Golgi apparatus</keyword>
<dbReference type="GO" id="GO:0005829">
    <property type="term" value="C:cytosol"/>
    <property type="evidence" value="ECO:0007669"/>
    <property type="project" value="GOC"/>
</dbReference>
<evidence type="ECO:0000256" key="9">
    <source>
        <dbReference type="ARBA" id="ARBA00058887"/>
    </source>
</evidence>
<evidence type="ECO:0000256" key="10">
    <source>
        <dbReference type="PIRNR" id="PIRNR015588"/>
    </source>
</evidence>
<dbReference type="AlphaFoldDB" id="A0A7S2AIH7"/>
<dbReference type="FunFam" id="3.30.450.60:FF:000007">
    <property type="entry name" value="AP complex subunit sigma"/>
    <property type="match status" value="1"/>
</dbReference>
<evidence type="ECO:0000256" key="4">
    <source>
        <dbReference type="ARBA" id="ARBA00022448"/>
    </source>
</evidence>
<evidence type="ECO:0000256" key="8">
    <source>
        <dbReference type="ARBA" id="ARBA00023329"/>
    </source>
</evidence>
<accession>A0A7S2AIH7</accession>
<protein>
    <recommendedName>
        <fullName evidence="10">AP complex subunit sigma</fullName>
    </recommendedName>
</protein>
<evidence type="ECO:0000256" key="6">
    <source>
        <dbReference type="ARBA" id="ARBA00023034"/>
    </source>
</evidence>
<dbReference type="InterPro" id="IPR022775">
    <property type="entry name" value="AP_mu_sigma_su"/>
</dbReference>
<keyword evidence="8" id="KW-0968">Cytoplasmic vesicle</keyword>
<dbReference type="SUPFAM" id="SSF64356">
    <property type="entry name" value="SNARE-like"/>
    <property type="match status" value="1"/>
</dbReference>
<comment type="function">
    <text evidence="9">Subunit of clathrin-associated adaptor protein complex 1 that plays a role in protein sorting at the trans-Golgi network and early endosomes (TGN/EE). The AP complexes mediate the recruitment of clathrin to membranes and the recognition of sorting signals within the cytosolic tails of transmembrane cargo molecules.</text>
</comment>
<dbReference type="CDD" id="cd14831">
    <property type="entry name" value="AP1_sigma"/>
    <property type="match status" value="1"/>
</dbReference>
<dbReference type="InterPro" id="IPR011012">
    <property type="entry name" value="Longin-like_dom_sf"/>
</dbReference>
<evidence type="ECO:0000256" key="2">
    <source>
        <dbReference type="ARBA" id="ARBA00004555"/>
    </source>
</evidence>
<dbReference type="GO" id="GO:0006886">
    <property type="term" value="P:intracellular protein transport"/>
    <property type="evidence" value="ECO:0007669"/>
    <property type="project" value="UniProtKB-UniRule"/>
</dbReference>
<evidence type="ECO:0000259" key="11">
    <source>
        <dbReference type="Pfam" id="PF01217"/>
    </source>
</evidence>
<evidence type="ECO:0000313" key="12">
    <source>
        <dbReference type="EMBL" id="CAD9367849.1"/>
    </source>
</evidence>
<keyword evidence="4 10" id="KW-0813">Transport</keyword>
<keyword evidence="5 10" id="KW-0653">Protein transport</keyword>
<keyword evidence="7 10" id="KW-0472">Membrane</keyword>
<dbReference type="Pfam" id="PF01217">
    <property type="entry name" value="Clat_adaptor_s"/>
    <property type="match status" value="1"/>
</dbReference>
<dbReference type="PANTHER" id="PTHR11753">
    <property type="entry name" value="ADAPTOR COMPLEXES SMALL SUBUNIT FAMILY"/>
    <property type="match status" value="1"/>
</dbReference>
<dbReference type="EMBL" id="HBGR01001205">
    <property type="protein sequence ID" value="CAD9367849.1"/>
    <property type="molecule type" value="Transcribed_RNA"/>
</dbReference>
<evidence type="ECO:0000256" key="3">
    <source>
        <dbReference type="ARBA" id="ARBA00006972"/>
    </source>
</evidence>
<dbReference type="GO" id="GO:0035615">
    <property type="term" value="F:clathrin adaptor activity"/>
    <property type="evidence" value="ECO:0007669"/>
    <property type="project" value="InterPro"/>
</dbReference>
<dbReference type="PIRSF" id="PIRSF015588">
    <property type="entry name" value="AP_complex_sigma"/>
    <property type="match status" value="1"/>
</dbReference>
<proteinExistence type="inferred from homology"/>
<comment type="subcellular location">
    <subcellularLocation>
        <location evidence="1">Cytoplasmic vesicle</location>
        <location evidence="1">Clathrin-coated vesicle membrane</location>
        <topology evidence="1">Peripheral membrane protein</topology>
        <orientation evidence="1">Cytoplasmic side</orientation>
    </subcellularLocation>
    <subcellularLocation>
        <location evidence="2">Golgi apparatus</location>
    </subcellularLocation>
</comment>
<comment type="similarity">
    <text evidence="3 10">Belongs to the adaptor complexes small subunit family.</text>
</comment>
<dbReference type="Gene3D" id="3.30.450.60">
    <property type="match status" value="1"/>
</dbReference>
<organism evidence="12">
    <name type="scientific">Pycnococcus provasolii</name>
    <dbReference type="NCBI Taxonomy" id="41880"/>
    <lineage>
        <taxon>Eukaryota</taxon>
        <taxon>Viridiplantae</taxon>
        <taxon>Chlorophyta</taxon>
        <taxon>Pseudoscourfieldiophyceae</taxon>
        <taxon>Pseudoscourfieldiales</taxon>
        <taxon>Pycnococcaceae</taxon>
        <taxon>Pycnococcus</taxon>
    </lineage>
</organism>
<sequence length="148" mass="16968">MIHFVLLVSRHGAKVRLSKFYTQYSARERARIVQLLAPMVIARSSKLCNFLDFRGVRVAYKRYAGLYFIVGIDDGDNELHTLDIIHHYVVVLDKHFGNVCELDLIFNFDKAYYMLDEVLVAGHLVETSKNVITTNIEEQDAEMAQSAV</sequence>
<reference evidence="12" key="1">
    <citation type="submission" date="2021-01" db="EMBL/GenBank/DDBJ databases">
        <authorList>
            <person name="Corre E."/>
            <person name="Pelletier E."/>
            <person name="Niang G."/>
            <person name="Scheremetjew M."/>
            <person name="Finn R."/>
            <person name="Kale V."/>
            <person name="Holt S."/>
            <person name="Cochrane G."/>
            <person name="Meng A."/>
            <person name="Brown T."/>
            <person name="Cohen L."/>
        </authorList>
    </citation>
    <scope>NUCLEOTIDE SEQUENCE</scope>
    <source>
        <strain evidence="12">RCC733</strain>
    </source>
</reference>
<dbReference type="InterPro" id="IPR016635">
    <property type="entry name" value="AP_complex_ssu"/>
</dbReference>
<dbReference type="GO" id="GO:0030121">
    <property type="term" value="C:AP-1 adaptor complex"/>
    <property type="evidence" value="ECO:0007669"/>
    <property type="project" value="InterPro"/>
</dbReference>
<evidence type="ECO:0000256" key="1">
    <source>
        <dbReference type="ARBA" id="ARBA00004145"/>
    </source>
</evidence>
<dbReference type="InterPro" id="IPR044733">
    <property type="entry name" value="AP1_sigma"/>
</dbReference>
<evidence type="ECO:0000256" key="5">
    <source>
        <dbReference type="ARBA" id="ARBA00022927"/>
    </source>
</evidence>
<gene>
    <name evidence="12" type="ORF">PPRO1471_LOCUS806</name>
</gene>
<feature type="domain" description="AP complex mu/sigma subunit" evidence="11">
    <location>
        <begin position="1"/>
        <end position="140"/>
    </location>
</feature>
<name>A0A7S2AIH7_9CHLO</name>